<feature type="compositionally biased region" description="Basic and acidic residues" evidence="1">
    <location>
        <begin position="200"/>
        <end position="231"/>
    </location>
</feature>
<evidence type="ECO:0000313" key="3">
    <source>
        <dbReference type="Proteomes" id="UP001066276"/>
    </source>
</evidence>
<feature type="compositionally biased region" description="Basic and acidic residues" evidence="1">
    <location>
        <begin position="115"/>
        <end position="128"/>
    </location>
</feature>
<sequence length="242" mass="26911">MRPWRPTAISCGYGPSQLERDRQNDYCGDDLKLGRGSYPRYGLCELPTSLRKVLPRTYNQHLVGRSTVWNNRDRSKTPEKEIQPKTKEGTTTGISKPPDSGEPRILTTNRHSSNHRGDFRQAQREDPTLKNACQQALHPDGRSPLARGSVCDGPALFGLSVNTTCTVAAGSTPELDGATASPLGLPVSKGQPQPTCAQEEIEKEKRTDRLERERSGRSKSAEEQRRAADKVTKKKQGHVRRR</sequence>
<evidence type="ECO:0000256" key="1">
    <source>
        <dbReference type="SAM" id="MobiDB-lite"/>
    </source>
</evidence>
<name>A0AAV7VBI1_PLEWA</name>
<dbReference type="EMBL" id="JANPWB010000003">
    <property type="protein sequence ID" value="KAJ1198117.1"/>
    <property type="molecule type" value="Genomic_DNA"/>
</dbReference>
<dbReference type="Proteomes" id="UP001066276">
    <property type="component" value="Chromosome 2_1"/>
</dbReference>
<protein>
    <submittedName>
        <fullName evidence="2">Uncharacterized protein</fullName>
    </submittedName>
</protein>
<reference evidence="2" key="1">
    <citation type="journal article" date="2022" name="bioRxiv">
        <title>Sequencing and chromosome-scale assembly of the giantPleurodeles waltlgenome.</title>
        <authorList>
            <person name="Brown T."/>
            <person name="Elewa A."/>
            <person name="Iarovenko S."/>
            <person name="Subramanian E."/>
            <person name="Araus A.J."/>
            <person name="Petzold A."/>
            <person name="Susuki M."/>
            <person name="Suzuki K.-i.T."/>
            <person name="Hayashi T."/>
            <person name="Toyoda A."/>
            <person name="Oliveira C."/>
            <person name="Osipova E."/>
            <person name="Leigh N.D."/>
            <person name="Simon A."/>
            <person name="Yun M.H."/>
        </authorList>
    </citation>
    <scope>NUCLEOTIDE SEQUENCE</scope>
    <source>
        <strain evidence="2">20211129_DDA</strain>
        <tissue evidence="2">Liver</tissue>
    </source>
</reference>
<keyword evidence="3" id="KW-1185">Reference proteome</keyword>
<feature type="region of interest" description="Disordered" evidence="1">
    <location>
        <begin position="66"/>
        <end position="128"/>
    </location>
</feature>
<comment type="caution">
    <text evidence="2">The sequence shown here is derived from an EMBL/GenBank/DDBJ whole genome shotgun (WGS) entry which is preliminary data.</text>
</comment>
<feature type="compositionally biased region" description="Basic and acidic residues" evidence="1">
    <location>
        <begin position="71"/>
        <end position="88"/>
    </location>
</feature>
<accession>A0AAV7VBI1</accession>
<evidence type="ECO:0000313" key="2">
    <source>
        <dbReference type="EMBL" id="KAJ1198117.1"/>
    </source>
</evidence>
<gene>
    <name evidence="2" type="ORF">NDU88_001961</name>
</gene>
<proteinExistence type="predicted"/>
<dbReference type="AlphaFoldDB" id="A0AAV7VBI1"/>
<feature type="compositionally biased region" description="Basic residues" evidence="1">
    <location>
        <begin position="232"/>
        <end position="242"/>
    </location>
</feature>
<organism evidence="2 3">
    <name type="scientific">Pleurodeles waltl</name>
    <name type="common">Iberian ribbed newt</name>
    <dbReference type="NCBI Taxonomy" id="8319"/>
    <lineage>
        <taxon>Eukaryota</taxon>
        <taxon>Metazoa</taxon>
        <taxon>Chordata</taxon>
        <taxon>Craniata</taxon>
        <taxon>Vertebrata</taxon>
        <taxon>Euteleostomi</taxon>
        <taxon>Amphibia</taxon>
        <taxon>Batrachia</taxon>
        <taxon>Caudata</taxon>
        <taxon>Salamandroidea</taxon>
        <taxon>Salamandridae</taxon>
        <taxon>Pleurodelinae</taxon>
        <taxon>Pleurodeles</taxon>
    </lineage>
</organism>
<feature type="region of interest" description="Disordered" evidence="1">
    <location>
        <begin position="177"/>
        <end position="242"/>
    </location>
</feature>